<evidence type="ECO:0000313" key="2">
    <source>
        <dbReference type="EMBL" id="KPI34456.1"/>
    </source>
</evidence>
<gene>
    <name evidence="2" type="ORF">AB675_1390</name>
</gene>
<dbReference type="GO" id="GO:0016747">
    <property type="term" value="F:acyltransferase activity, transferring groups other than amino-acyl groups"/>
    <property type="evidence" value="ECO:0007669"/>
    <property type="project" value="InterPro"/>
</dbReference>
<evidence type="ECO:0000313" key="3">
    <source>
        <dbReference type="Proteomes" id="UP000038010"/>
    </source>
</evidence>
<dbReference type="SUPFAM" id="SSF55729">
    <property type="entry name" value="Acyl-CoA N-acyltransferases (Nat)"/>
    <property type="match status" value="1"/>
</dbReference>
<feature type="domain" description="N-acetyltransferase" evidence="1">
    <location>
        <begin position="94"/>
        <end position="251"/>
    </location>
</feature>
<dbReference type="CDD" id="cd04301">
    <property type="entry name" value="NAT_SF"/>
    <property type="match status" value="1"/>
</dbReference>
<evidence type="ECO:0000259" key="1">
    <source>
        <dbReference type="PROSITE" id="PS51186"/>
    </source>
</evidence>
<sequence length="258" mass="28805">MAEVRIVQITDPADVPICAQLCREAVADDPFIRFMDLYNQEMDFIDETKKRLNNALDPANTDEIAFKAVLDVPEENGTTHEEIVGVAHWYHGNVTIPKYDTFMKEVQEEPNEIMPDEIAAGSGGSTPSSTTVVSPEPAVVVKNAEEAITHVYRQHGNAYISTVRGKRHVYCRRMMVSPKHQRKGIGRKLIEWGVNKADEENIVGYLNARPAAMKLYQAAGFEPVAPLNCVIPEGDEQFIVPTGYAMLRKPRPLADQVK</sequence>
<dbReference type="GeneID" id="28733156"/>
<dbReference type="InterPro" id="IPR000182">
    <property type="entry name" value="GNAT_dom"/>
</dbReference>
<dbReference type="RefSeq" id="XP_017994419.1">
    <property type="nucleotide sequence ID" value="XM_018141276.1"/>
</dbReference>
<dbReference type="Pfam" id="PF13508">
    <property type="entry name" value="Acetyltransf_7"/>
    <property type="match status" value="1"/>
</dbReference>
<dbReference type="Proteomes" id="UP000038010">
    <property type="component" value="Unassembled WGS sequence"/>
</dbReference>
<organism evidence="2 3">
    <name type="scientific">Cyphellophora attinorum</name>
    <dbReference type="NCBI Taxonomy" id="1664694"/>
    <lineage>
        <taxon>Eukaryota</taxon>
        <taxon>Fungi</taxon>
        <taxon>Dikarya</taxon>
        <taxon>Ascomycota</taxon>
        <taxon>Pezizomycotina</taxon>
        <taxon>Eurotiomycetes</taxon>
        <taxon>Chaetothyriomycetidae</taxon>
        <taxon>Chaetothyriales</taxon>
        <taxon>Cyphellophoraceae</taxon>
        <taxon>Cyphellophora</taxon>
    </lineage>
</organism>
<dbReference type="VEuPathDB" id="FungiDB:AB675_1390"/>
<comment type="caution">
    <text evidence="2">The sequence shown here is derived from an EMBL/GenBank/DDBJ whole genome shotgun (WGS) entry which is preliminary data.</text>
</comment>
<dbReference type="EMBL" id="LFJN01000060">
    <property type="protein sequence ID" value="KPI34456.1"/>
    <property type="molecule type" value="Genomic_DNA"/>
</dbReference>
<dbReference type="STRING" id="1664694.A0A0N1HGD7"/>
<dbReference type="AlphaFoldDB" id="A0A0N1HGD7"/>
<dbReference type="PANTHER" id="PTHR42791">
    <property type="entry name" value="GNAT FAMILY ACETYLTRANSFERASE"/>
    <property type="match status" value="1"/>
</dbReference>
<name>A0A0N1HGD7_9EURO</name>
<accession>A0A0N1HGD7</accession>
<dbReference type="PANTHER" id="PTHR42791:SF1">
    <property type="entry name" value="N-ACETYLTRANSFERASE DOMAIN-CONTAINING PROTEIN"/>
    <property type="match status" value="1"/>
</dbReference>
<reference evidence="2 3" key="1">
    <citation type="submission" date="2015-06" db="EMBL/GenBank/DDBJ databases">
        <title>Draft genome of the ant-associated black yeast Phialophora attae CBS 131958.</title>
        <authorList>
            <person name="Moreno L.F."/>
            <person name="Stielow B.J."/>
            <person name="de Hoog S."/>
            <person name="Vicente V.A."/>
            <person name="Weiss V.A."/>
            <person name="de Vries M."/>
            <person name="Cruz L.M."/>
            <person name="Souza E.M."/>
        </authorList>
    </citation>
    <scope>NUCLEOTIDE SEQUENCE [LARGE SCALE GENOMIC DNA]</scope>
    <source>
        <strain evidence="2 3">CBS 131958</strain>
    </source>
</reference>
<dbReference type="InterPro" id="IPR052523">
    <property type="entry name" value="Trichothecene_AcTrans"/>
</dbReference>
<dbReference type="Gene3D" id="3.40.630.30">
    <property type="match status" value="1"/>
</dbReference>
<dbReference type="PROSITE" id="PS51186">
    <property type="entry name" value="GNAT"/>
    <property type="match status" value="1"/>
</dbReference>
<keyword evidence="3" id="KW-1185">Reference proteome</keyword>
<dbReference type="InterPro" id="IPR016181">
    <property type="entry name" value="Acyl_CoA_acyltransferase"/>
</dbReference>
<protein>
    <recommendedName>
        <fullName evidence="1">N-acetyltransferase domain-containing protein</fullName>
    </recommendedName>
</protein>
<proteinExistence type="predicted"/>
<dbReference type="OrthoDB" id="2744543at2759"/>